<keyword evidence="3" id="KW-0808">Transferase</keyword>
<evidence type="ECO:0000256" key="7">
    <source>
        <dbReference type="ARBA" id="ARBA00024033"/>
    </source>
</evidence>
<dbReference type="Pfam" id="PF09594">
    <property type="entry name" value="GT87"/>
    <property type="match status" value="1"/>
</dbReference>
<keyword evidence="2" id="KW-1003">Cell membrane</keyword>
<keyword evidence="6 8" id="KW-0472">Membrane</keyword>
<comment type="caution">
    <text evidence="9">The sequence shown here is derived from an EMBL/GenBank/DDBJ whole genome shotgun (WGS) entry which is preliminary data.</text>
</comment>
<feature type="transmembrane region" description="Helical" evidence="8">
    <location>
        <begin position="125"/>
        <end position="142"/>
    </location>
</feature>
<accession>A0ABQ4D4W0</accession>
<evidence type="ECO:0000256" key="1">
    <source>
        <dbReference type="ARBA" id="ARBA00004651"/>
    </source>
</evidence>
<evidence type="ECO:0000256" key="4">
    <source>
        <dbReference type="ARBA" id="ARBA00022692"/>
    </source>
</evidence>
<proteinExistence type="inferred from homology"/>
<feature type="transmembrane region" description="Helical" evidence="8">
    <location>
        <begin position="154"/>
        <end position="172"/>
    </location>
</feature>
<protein>
    <recommendedName>
        <fullName evidence="11">Alpha-1,2-mannosyltransferase</fullName>
    </recommendedName>
</protein>
<comment type="similarity">
    <text evidence="7">Belongs to the glycosyltransferase 87 family.</text>
</comment>
<evidence type="ECO:0000256" key="6">
    <source>
        <dbReference type="ARBA" id="ARBA00023136"/>
    </source>
</evidence>
<keyword evidence="5 8" id="KW-1133">Transmembrane helix</keyword>
<dbReference type="InterPro" id="IPR018584">
    <property type="entry name" value="GT87"/>
</dbReference>
<evidence type="ECO:0000313" key="9">
    <source>
        <dbReference type="EMBL" id="GIF78564.1"/>
    </source>
</evidence>
<feature type="transmembrane region" description="Helical" evidence="8">
    <location>
        <begin position="81"/>
        <end position="113"/>
    </location>
</feature>
<evidence type="ECO:0008006" key="11">
    <source>
        <dbReference type="Google" id="ProtNLM"/>
    </source>
</evidence>
<evidence type="ECO:0000256" key="3">
    <source>
        <dbReference type="ARBA" id="ARBA00022679"/>
    </source>
</evidence>
<dbReference type="EMBL" id="BONE01000163">
    <property type="protein sequence ID" value="GIF78564.1"/>
    <property type="molecule type" value="Genomic_DNA"/>
</dbReference>
<reference evidence="9 10" key="1">
    <citation type="submission" date="2021-01" db="EMBL/GenBank/DDBJ databases">
        <title>Whole genome shotgun sequence of Asanoa siamensis NBRC 107932.</title>
        <authorList>
            <person name="Komaki H."/>
            <person name="Tamura T."/>
        </authorList>
    </citation>
    <scope>NUCLEOTIDE SEQUENCE [LARGE SCALE GENOMIC DNA]</scope>
    <source>
        <strain evidence="9 10">NBRC 107932</strain>
    </source>
</reference>
<feature type="transmembrane region" description="Helical" evidence="8">
    <location>
        <begin position="334"/>
        <end position="351"/>
    </location>
</feature>
<evidence type="ECO:0000256" key="8">
    <source>
        <dbReference type="SAM" id="Phobius"/>
    </source>
</evidence>
<dbReference type="RefSeq" id="WP_203719390.1">
    <property type="nucleotide sequence ID" value="NZ_BONE01000163.1"/>
</dbReference>
<keyword evidence="4 8" id="KW-0812">Transmembrane</keyword>
<keyword evidence="10" id="KW-1185">Reference proteome</keyword>
<feature type="transmembrane region" description="Helical" evidence="8">
    <location>
        <begin position="21"/>
        <end position="40"/>
    </location>
</feature>
<evidence type="ECO:0000256" key="5">
    <source>
        <dbReference type="ARBA" id="ARBA00022989"/>
    </source>
</evidence>
<feature type="transmembrane region" description="Helical" evidence="8">
    <location>
        <begin position="357"/>
        <end position="380"/>
    </location>
</feature>
<feature type="transmembrane region" description="Helical" evidence="8">
    <location>
        <begin position="268"/>
        <end position="284"/>
    </location>
</feature>
<feature type="transmembrane region" description="Helical" evidence="8">
    <location>
        <begin position="179"/>
        <end position="200"/>
    </location>
</feature>
<comment type="subcellular location">
    <subcellularLocation>
        <location evidence="1">Cell membrane</location>
        <topology evidence="1">Multi-pass membrane protein</topology>
    </subcellularLocation>
</comment>
<gene>
    <name evidence="9" type="ORF">Asi02nite_80820</name>
</gene>
<sequence length="402" mass="43859">MSGEPTEWEQGLIERAARRQGAIVAGLAVVVLVFLVLFSARHGFFDLKVYYGAVNYWIHDHGMLYDFLKPNSKYGFTYPPFAAIAMVPMAVVPWALAMVISVALSLAATYALLRWMVLPIALRERWTPWFVLAVAALLIAAFEPYRETITFGQVNLLLIFLVALDLLVGLAGGKRWAGVGIGLATAIKLTPGVFILYLLVTRRWRAALVATGTATVATLAAAAVDPAASREFWTDALWDTNRVGSLAFVSNQSLQGVVARLNPEHPSSLAWLVLVVAAIGVWAWRVRRASLAEGLALTGVLGCLISPVTWVHHLVWLLPALILLADAGLRRRGMLVFAAIAYAVLCSRLVWQWEYGFGGVGGFLGSNAYVWVSLALLLFLPLRSAVDRPDVAQLRERDPVAA</sequence>
<organism evidence="9 10">
    <name type="scientific">Asanoa siamensis</name>
    <dbReference type="NCBI Taxonomy" id="926357"/>
    <lineage>
        <taxon>Bacteria</taxon>
        <taxon>Bacillati</taxon>
        <taxon>Actinomycetota</taxon>
        <taxon>Actinomycetes</taxon>
        <taxon>Micromonosporales</taxon>
        <taxon>Micromonosporaceae</taxon>
        <taxon>Asanoa</taxon>
    </lineage>
</organism>
<feature type="transmembrane region" description="Helical" evidence="8">
    <location>
        <begin position="296"/>
        <end position="322"/>
    </location>
</feature>
<evidence type="ECO:0000313" key="10">
    <source>
        <dbReference type="Proteomes" id="UP000604117"/>
    </source>
</evidence>
<dbReference type="Proteomes" id="UP000604117">
    <property type="component" value="Unassembled WGS sequence"/>
</dbReference>
<name>A0ABQ4D4W0_9ACTN</name>
<evidence type="ECO:0000256" key="2">
    <source>
        <dbReference type="ARBA" id="ARBA00022475"/>
    </source>
</evidence>